<dbReference type="OrthoDB" id="368507at2759"/>
<accession>A0A8J1TUK2</accession>
<protein>
    <submittedName>
        <fullName evidence="1">Uncharacterized protein</fullName>
    </submittedName>
</protein>
<dbReference type="EMBL" id="CAIIXF020000003">
    <property type="protein sequence ID" value="CAH1779529.1"/>
    <property type="molecule type" value="Genomic_DNA"/>
</dbReference>
<dbReference type="AlphaFoldDB" id="A0A8J1TUK2"/>
<proteinExistence type="predicted"/>
<evidence type="ECO:0000313" key="2">
    <source>
        <dbReference type="Proteomes" id="UP000749559"/>
    </source>
</evidence>
<dbReference type="PANTHER" id="PTHR33559:SF1">
    <property type="entry name" value="PROTEASOME ASSEMBLY CHAPERONE 4"/>
    <property type="match status" value="1"/>
</dbReference>
<dbReference type="PANTHER" id="PTHR33559">
    <property type="entry name" value="PROTEASOME ASSEMBLY CHAPERONE 4"/>
    <property type="match status" value="1"/>
</dbReference>
<name>A0A8J1TUK2_OWEFU</name>
<dbReference type="Proteomes" id="UP000749559">
    <property type="component" value="Unassembled WGS sequence"/>
</dbReference>
<dbReference type="Pfam" id="PF16093">
    <property type="entry name" value="PAC4"/>
    <property type="match status" value="1"/>
</dbReference>
<dbReference type="InterPro" id="IPR032157">
    <property type="entry name" value="PAC4"/>
</dbReference>
<keyword evidence="2" id="KW-1185">Reference proteome</keyword>
<reference evidence="1" key="1">
    <citation type="submission" date="2022-03" db="EMBL/GenBank/DDBJ databases">
        <authorList>
            <person name="Martin C."/>
        </authorList>
    </citation>
    <scope>NUCLEOTIDE SEQUENCE</scope>
</reference>
<evidence type="ECO:0000313" key="1">
    <source>
        <dbReference type="EMBL" id="CAH1779529.1"/>
    </source>
</evidence>
<dbReference type="GO" id="GO:0043248">
    <property type="term" value="P:proteasome assembly"/>
    <property type="evidence" value="ECO:0007669"/>
    <property type="project" value="InterPro"/>
</dbReference>
<organism evidence="1 2">
    <name type="scientific">Owenia fusiformis</name>
    <name type="common">Polychaete worm</name>
    <dbReference type="NCBI Taxonomy" id="6347"/>
    <lineage>
        <taxon>Eukaryota</taxon>
        <taxon>Metazoa</taxon>
        <taxon>Spiralia</taxon>
        <taxon>Lophotrochozoa</taxon>
        <taxon>Annelida</taxon>
        <taxon>Polychaeta</taxon>
        <taxon>Sedentaria</taxon>
        <taxon>Canalipalpata</taxon>
        <taxon>Sabellida</taxon>
        <taxon>Oweniida</taxon>
        <taxon>Oweniidae</taxon>
        <taxon>Owenia</taxon>
    </lineage>
</organism>
<comment type="caution">
    <text evidence="1">The sequence shown here is derived from an EMBL/GenBank/DDBJ whole genome shotgun (WGS) entry which is preliminary data.</text>
</comment>
<sequence length="115" mass="13195">MSEDIAIHNFTGRCMETQVHFHVMKMKDSFMVWIGDSPKLDNFSMAMQTKFEKSPITTSVMGDSSDPTSEAIAQKLAKRSHKQTFVSYNLSTEAALVPLVEQRLFEEMKIHPEYF</sequence>
<gene>
    <name evidence="1" type="ORF">OFUS_LOCUS6331</name>
</gene>